<dbReference type="GO" id="GO:0005829">
    <property type="term" value="C:cytosol"/>
    <property type="evidence" value="ECO:0007669"/>
    <property type="project" value="TreeGrafter"/>
</dbReference>
<dbReference type="Gene3D" id="1.10.260.40">
    <property type="entry name" value="lambda repressor-like DNA-binding domains"/>
    <property type="match status" value="1"/>
</dbReference>
<evidence type="ECO:0000313" key="4">
    <source>
        <dbReference type="Proteomes" id="UP000198977"/>
    </source>
</evidence>
<evidence type="ECO:0000256" key="1">
    <source>
        <dbReference type="ARBA" id="ARBA00023125"/>
    </source>
</evidence>
<keyword evidence="1 3" id="KW-0238">DNA-binding</keyword>
<evidence type="ECO:0000259" key="2">
    <source>
        <dbReference type="PROSITE" id="PS50943"/>
    </source>
</evidence>
<proteinExistence type="predicted"/>
<dbReference type="PROSITE" id="PS50943">
    <property type="entry name" value="HTH_CROC1"/>
    <property type="match status" value="1"/>
</dbReference>
<dbReference type="PANTHER" id="PTHR46797:SF1">
    <property type="entry name" value="METHYLPHOSPHONATE SYNTHASE"/>
    <property type="match status" value="1"/>
</dbReference>
<feature type="domain" description="HTH cro/C1-type" evidence="2">
    <location>
        <begin position="5"/>
        <end position="59"/>
    </location>
</feature>
<gene>
    <name evidence="3" type="ORF">SAMN04488523_1173</name>
</gene>
<keyword evidence="4" id="KW-1185">Reference proteome</keyword>
<dbReference type="PANTHER" id="PTHR46797">
    <property type="entry name" value="HTH-TYPE TRANSCRIPTIONAL REGULATOR"/>
    <property type="match status" value="1"/>
</dbReference>
<evidence type="ECO:0000313" key="3">
    <source>
        <dbReference type="EMBL" id="SFF07289.1"/>
    </source>
</evidence>
<dbReference type="InterPro" id="IPR001387">
    <property type="entry name" value="Cro/C1-type_HTH"/>
</dbReference>
<sequence length="104" mass="11839">MRVKIAELRKKWGVSQSDLAELIGVSRPYLAQIENGTRSLSVVRQSAIAKALEIDPSDLIDFDAPDQDDEKYLIQSFRRLKPEQRKEWLDLARVATGIAQDKND</sequence>
<dbReference type="OrthoDB" id="9803379at2"/>
<dbReference type="SMART" id="SM00530">
    <property type="entry name" value="HTH_XRE"/>
    <property type="match status" value="1"/>
</dbReference>
<dbReference type="AlphaFoldDB" id="A0A1I2FQZ2"/>
<dbReference type="SUPFAM" id="SSF47413">
    <property type="entry name" value="lambda repressor-like DNA-binding domains"/>
    <property type="match status" value="1"/>
</dbReference>
<dbReference type="Proteomes" id="UP000198977">
    <property type="component" value="Unassembled WGS sequence"/>
</dbReference>
<dbReference type="GO" id="GO:0003677">
    <property type="term" value="F:DNA binding"/>
    <property type="evidence" value="ECO:0007669"/>
    <property type="project" value="UniProtKB-KW"/>
</dbReference>
<dbReference type="STRING" id="74348.SAMN04488523_1173"/>
<dbReference type="CDD" id="cd00093">
    <property type="entry name" value="HTH_XRE"/>
    <property type="match status" value="1"/>
</dbReference>
<reference evidence="3 4" key="1">
    <citation type="submission" date="2016-10" db="EMBL/GenBank/DDBJ databases">
        <authorList>
            <person name="de Groot N.N."/>
        </authorList>
    </citation>
    <scope>NUCLEOTIDE SEQUENCE [LARGE SCALE GENOMIC DNA]</scope>
    <source>
        <strain evidence="3 4">DSM 11443</strain>
    </source>
</reference>
<dbReference type="EMBL" id="FOMW01000017">
    <property type="protein sequence ID" value="SFF07289.1"/>
    <property type="molecule type" value="Genomic_DNA"/>
</dbReference>
<dbReference type="InterPro" id="IPR010982">
    <property type="entry name" value="Lambda_DNA-bd_dom_sf"/>
</dbReference>
<name>A0A1I2FQZ2_9RHOB</name>
<accession>A0A1I2FQZ2</accession>
<dbReference type="GO" id="GO:0003700">
    <property type="term" value="F:DNA-binding transcription factor activity"/>
    <property type="evidence" value="ECO:0007669"/>
    <property type="project" value="TreeGrafter"/>
</dbReference>
<protein>
    <submittedName>
        <fullName evidence="3">DNA-binding transcriptional regulator, XRE-family HTH domain</fullName>
    </submittedName>
</protein>
<organism evidence="3 4">
    <name type="scientific">Sulfitobacter brevis</name>
    <dbReference type="NCBI Taxonomy" id="74348"/>
    <lineage>
        <taxon>Bacteria</taxon>
        <taxon>Pseudomonadati</taxon>
        <taxon>Pseudomonadota</taxon>
        <taxon>Alphaproteobacteria</taxon>
        <taxon>Rhodobacterales</taxon>
        <taxon>Roseobacteraceae</taxon>
        <taxon>Sulfitobacter</taxon>
    </lineage>
</organism>
<dbReference type="RefSeq" id="WP_093925178.1">
    <property type="nucleotide sequence ID" value="NZ_FOMW01000017.1"/>
</dbReference>
<dbReference type="Pfam" id="PF01381">
    <property type="entry name" value="HTH_3"/>
    <property type="match status" value="1"/>
</dbReference>
<dbReference type="InterPro" id="IPR050807">
    <property type="entry name" value="TransReg_Diox_bact_type"/>
</dbReference>